<sequence length="804" mass="86865">MSAADNNSSSVLPLDTVSVTDLLLRNQVGLDNWERARPQPLRISVHVQAPTQHAGARDLLLPEAINYGDLSRLIALHADDADPAAAAKADATNPPVKKFKSMEALAVHLTAAILTKFKAAHSVAVHIEKPRALLHAECAGVRVSRDRSSLTAVSPPPATIQDDAIYIRSLSVSTIIGIHPWERDEKQLVHVHLDLYPPNPLSANDDRVPKAYNYRRIANAVQAQVESSAYKTVEALCHHLARFLLERIHVHKCTVQVSKPSALVFAKTAGVKVTRDQVWLASLLREEMNRTPPLIEPVLGSGETDNDPFLPSRLSTIPRPLLTPPVDPSFNLAYLALGTNLGDRAANIHRALRLLTTHPTARVIMADTSFLYETPPMYVTDQPAFLNAACKIYTPLAPLALLDVLKEIEAQMGRDLSGNALRNGPRPIDLDILMYFTKGATHQVEISSDRLELPHQRMGEREFVLRPLADIAADVDHPTHFRTISKLLALLVHKHQSADPTYVPIHRVLPFPLASPAAPPTTWHWAKQTYVMGILNITPDSFSDGGDLFDSTAVAVAAAQRMVAQGAHLLDIGGQSTRPGANQIGAQAELARVLPVIQAIRAAGILTPLSIDTYHASVARAAVLAGCSLVNDVTGGLGDPDMLRVVAELQVPYCAMHMRGDPQTMASLTKYDEGVVPGVARELHARVKAALSAGVHRWNVIVDPGIGFAKNAGQNFVLVSQLGYVCELAFGQGGFPVLVGPSRKRFIGEATGKVANAKERGWGTAAAVAACVAGGADVVRVHDVAEMADVVRVSDRVWREQVAE</sequence>
<reference evidence="26 27" key="1">
    <citation type="submission" date="2016-07" db="EMBL/GenBank/DDBJ databases">
        <title>Pervasive Adenine N6-methylation of Active Genes in Fungi.</title>
        <authorList>
            <consortium name="DOE Joint Genome Institute"/>
            <person name="Mondo S.J."/>
            <person name="Dannebaum R.O."/>
            <person name="Kuo R.C."/>
            <person name="Labutti K."/>
            <person name="Haridas S."/>
            <person name="Kuo A."/>
            <person name="Salamov A."/>
            <person name="Ahrendt S.R."/>
            <person name="Lipzen A."/>
            <person name="Sullivan W."/>
            <person name="Andreopoulos W.B."/>
            <person name="Clum A."/>
            <person name="Lindquist E."/>
            <person name="Daum C."/>
            <person name="Ramamoorthy G.K."/>
            <person name="Gryganskyi A."/>
            <person name="Culley D."/>
            <person name="Magnuson J.K."/>
            <person name="James T.Y."/>
            <person name="O'Malley M.A."/>
            <person name="Stajich J.E."/>
            <person name="Spatafora J.W."/>
            <person name="Visel A."/>
            <person name="Grigoriev I.V."/>
        </authorList>
    </citation>
    <scope>NUCLEOTIDE SEQUENCE [LARGE SCALE GENOMIC DNA]</scope>
    <source>
        <strain evidence="26 27">PL171</strain>
    </source>
</reference>
<dbReference type="PANTHER" id="PTHR20941:SF1">
    <property type="entry name" value="FOLIC ACID SYNTHESIS PROTEIN FOL1"/>
    <property type="match status" value="1"/>
</dbReference>
<dbReference type="InterPro" id="IPR000489">
    <property type="entry name" value="Pterin-binding_dom"/>
</dbReference>
<dbReference type="SUPFAM" id="SSF55620">
    <property type="entry name" value="Tetrahydrobiopterin biosynthesis enzymes-like"/>
    <property type="match status" value="2"/>
</dbReference>
<dbReference type="OrthoDB" id="615426at2759"/>
<evidence type="ECO:0000256" key="22">
    <source>
        <dbReference type="ARBA" id="ARBA00061548"/>
    </source>
</evidence>
<keyword evidence="17" id="KW-0067">ATP-binding</keyword>
<keyword evidence="15" id="KW-0547">Nucleotide-binding</keyword>
<dbReference type="SMART" id="SM00905">
    <property type="entry name" value="FolB"/>
    <property type="match status" value="2"/>
</dbReference>
<dbReference type="GO" id="GO:0046872">
    <property type="term" value="F:metal ion binding"/>
    <property type="evidence" value="ECO:0007669"/>
    <property type="project" value="UniProtKB-KW"/>
</dbReference>
<evidence type="ECO:0000256" key="24">
    <source>
        <dbReference type="ARBA" id="ARBA00068111"/>
    </source>
</evidence>
<dbReference type="GO" id="GO:0003848">
    <property type="term" value="F:2-amino-4-hydroxy-6-hydroxymethyldihydropteridine diphosphokinase activity"/>
    <property type="evidence" value="ECO:0007669"/>
    <property type="project" value="UniProtKB-EC"/>
</dbReference>
<comment type="similarity">
    <text evidence="22">In the central section; belongs to the HPPK family.</text>
</comment>
<evidence type="ECO:0000256" key="5">
    <source>
        <dbReference type="ARBA" id="ARBA00004763"/>
    </source>
</evidence>
<keyword evidence="18" id="KW-0460">Magnesium</keyword>
<dbReference type="Pfam" id="PF02152">
    <property type="entry name" value="FolB"/>
    <property type="match status" value="2"/>
</dbReference>
<evidence type="ECO:0000256" key="16">
    <source>
        <dbReference type="ARBA" id="ARBA00022777"/>
    </source>
</evidence>
<dbReference type="GO" id="GO:0046656">
    <property type="term" value="P:folic acid biosynthetic process"/>
    <property type="evidence" value="ECO:0007669"/>
    <property type="project" value="UniProtKB-KW"/>
</dbReference>
<dbReference type="PANTHER" id="PTHR20941">
    <property type="entry name" value="FOLATE SYNTHESIS PROTEINS"/>
    <property type="match status" value="1"/>
</dbReference>
<evidence type="ECO:0000256" key="14">
    <source>
        <dbReference type="ARBA" id="ARBA00022723"/>
    </source>
</evidence>
<dbReference type="PROSITE" id="PS00792">
    <property type="entry name" value="DHPS_1"/>
    <property type="match status" value="1"/>
</dbReference>
<keyword evidence="14" id="KW-0479">Metal-binding</keyword>
<dbReference type="GO" id="GO:0005524">
    <property type="term" value="F:ATP binding"/>
    <property type="evidence" value="ECO:0007669"/>
    <property type="project" value="UniProtKB-KW"/>
</dbReference>
<evidence type="ECO:0000256" key="17">
    <source>
        <dbReference type="ARBA" id="ARBA00022840"/>
    </source>
</evidence>
<dbReference type="Gene3D" id="3.30.1130.10">
    <property type="match status" value="2"/>
</dbReference>
<comment type="pathway">
    <text evidence="6">Cofactor biosynthesis; tetrahydrofolate biosynthesis; 2-amino-4-hydroxy-6-hydroxymethyl-7,8-dihydropteridine diphosphate from 7,8-dihydroneopterin triphosphate: step 3/4.</text>
</comment>
<dbReference type="AlphaFoldDB" id="A0A1Y2HS59"/>
<evidence type="ECO:0000256" key="15">
    <source>
        <dbReference type="ARBA" id="ARBA00022741"/>
    </source>
</evidence>
<dbReference type="InterPro" id="IPR045031">
    <property type="entry name" value="DHP_synth-like"/>
</dbReference>
<evidence type="ECO:0000256" key="2">
    <source>
        <dbReference type="ARBA" id="ARBA00000198"/>
    </source>
</evidence>
<evidence type="ECO:0000256" key="18">
    <source>
        <dbReference type="ARBA" id="ARBA00022842"/>
    </source>
</evidence>
<dbReference type="Gene3D" id="3.30.70.560">
    <property type="entry name" value="7,8-Dihydro-6-hydroxymethylpterin-pyrophosphokinase HPPK"/>
    <property type="match status" value="1"/>
</dbReference>
<dbReference type="EC" id="2.5.1.15" evidence="10"/>
<evidence type="ECO:0000256" key="11">
    <source>
        <dbReference type="ARBA" id="ARBA00013043"/>
    </source>
</evidence>
<dbReference type="NCBIfam" id="TIGR00526">
    <property type="entry name" value="folB_dom"/>
    <property type="match status" value="1"/>
</dbReference>
<dbReference type="CDD" id="cd00483">
    <property type="entry name" value="HPPK"/>
    <property type="match status" value="1"/>
</dbReference>
<dbReference type="SUPFAM" id="SSF51717">
    <property type="entry name" value="Dihydropteroate synthetase-like"/>
    <property type="match status" value="1"/>
</dbReference>
<dbReference type="NCBIfam" id="TIGR01498">
    <property type="entry name" value="folK"/>
    <property type="match status" value="1"/>
</dbReference>
<dbReference type="InterPro" id="IPR035907">
    <property type="entry name" value="Hppk_sf"/>
</dbReference>
<comment type="cofactor">
    <cofactor evidence="4">
        <name>Mg(2+)</name>
        <dbReference type="ChEBI" id="CHEBI:18420"/>
    </cofactor>
</comment>
<dbReference type="InterPro" id="IPR006157">
    <property type="entry name" value="FolB_dom"/>
</dbReference>
<gene>
    <name evidence="26" type="ORF">BCR44DRAFT_122085</name>
</gene>
<dbReference type="PROSITE" id="PS50972">
    <property type="entry name" value="PTERIN_BINDING"/>
    <property type="match status" value="1"/>
</dbReference>
<dbReference type="Proteomes" id="UP000193411">
    <property type="component" value="Unassembled WGS sequence"/>
</dbReference>
<evidence type="ECO:0000256" key="21">
    <source>
        <dbReference type="ARBA" id="ARBA00058009"/>
    </source>
</evidence>
<keyword evidence="20" id="KW-0511">Multifunctional enzyme</keyword>
<comment type="function">
    <text evidence="21">Catalyzes three sequential steps of tetrahydrofolate biosynthesis.</text>
</comment>
<dbReference type="Gene3D" id="3.20.20.20">
    <property type="entry name" value="Dihydropteroate synthase-like"/>
    <property type="match status" value="1"/>
</dbReference>
<dbReference type="SUPFAM" id="SSF55083">
    <property type="entry name" value="6-hydroxymethyl-7,8-dihydropterin pyrophosphokinase, HPPK"/>
    <property type="match status" value="1"/>
</dbReference>
<dbReference type="EMBL" id="MCFL01000016">
    <property type="protein sequence ID" value="ORZ36631.1"/>
    <property type="molecule type" value="Genomic_DNA"/>
</dbReference>
<keyword evidence="16" id="KW-0418">Kinase</keyword>
<keyword evidence="13" id="KW-0808">Transferase</keyword>
<evidence type="ECO:0000259" key="25">
    <source>
        <dbReference type="PROSITE" id="PS50972"/>
    </source>
</evidence>
<organism evidence="26 27">
    <name type="scientific">Catenaria anguillulae PL171</name>
    <dbReference type="NCBI Taxonomy" id="765915"/>
    <lineage>
        <taxon>Eukaryota</taxon>
        <taxon>Fungi</taxon>
        <taxon>Fungi incertae sedis</taxon>
        <taxon>Blastocladiomycota</taxon>
        <taxon>Blastocladiomycetes</taxon>
        <taxon>Blastocladiales</taxon>
        <taxon>Catenariaceae</taxon>
        <taxon>Catenaria</taxon>
    </lineage>
</organism>
<keyword evidence="19" id="KW-0289">Folate biosynthesis</keyword>
<comment type="caution">
    <text evidence="26">The sequence shown here is derived from an EMBL/GenBank/DDBJ whole genome shotgun (WGS) entry which is preliminary data.</text>
</comment>
<evidence type="ECO:0000256" key="1">
    <source>
        <dbReference type="ARBA" id="ARBA00000012"/>
    </source>
</evidence>
<dbReference type="GO" id="GO:0016301">
    <property type="term" value="F:kinase activity"/>
    <property type="evidence" value="ECO:0007669"/>
    <property type="project" value="UniProtKB-KW"/>
</dbReference>
<dbReference type="InterPro" id="IPR006390">
    <property type="entry name" value="DHP_synth_dom"/>
</dbReference>
<feature type="domain" description="Pterin-binding" evidence="25">
    <location>
        <begin position="529"/>
        <end position="792"/>
    </location>
</feature>
<evidence type="ECO:0000256" key="13">
    <source>
        <dbReference type="ARBA" id="ARBA00022679"/>
    </source>
</evidence>
<dbReference type="Pfam" id="PF00809">
    <property type="entry name" value="Pterin_bind"/>
    <property type="match status" value="1"/>
</dbReference>
<dbReference type="EC" id="4.1.2.25" evidence="11"/>
<evidence type="ECO:0000256" key="19">
    <source>
        <dbReference type="ARBA" id="ARBA00022909"/>
    </source>
</evidence>
<dbReference type="STRING" id="765915.A0A1Y2HS59"/>
<evidence type="ECO:0000256" key="6">
    <source>
        <dbReference type="ARBA" id="ARBA00005013"/>
    </source>
</evidence>
<comment type="pathway">
    <text evidence="7">Cofactor biosynthesis; tetrahydrofolate biosynthesis; 2-amino-4-hydroxy-6-hydroxymethyl-7,8-dihydropteridine diphosphate from 7,8-dihydroneopterin triphosphate: step 4/4.</text>
</comment>
<dbReference type="CDD" id="cd00739">
    <property type="entry name" value="DHPS"/>
    <property type="match status" value="1"/>
</dbReference>
<comment type="catalytic activity">
    <reaction evidence="2">
        <text>6-hydroxymethyl-7,8-dihydropterin + ATP = (7,8-dihydropterin-6-yl)methyl diphosphate + AMP + H(+)</text>
        <dbReference type="Rhea" id="RHEA:11412"/>
        <dbReference type="ChEBI" id="CHEBI:15378"/>
        <dbReference type="ChEBI" id="CHEBI:30616"/>
        <dbReference type="ChEBI" id="CHEBI:44841"/>
        <dbReference type="ChEBI" id="CHEBI:72950"/>
        <dbReference type="ChEBI" id="CHEBI:456215"/>
        <dbReference type="EC" id="2.7.6.3"/>
    </reaction>
</comment>
<dbReference type="UniPathway" id="UPA00077">
    <property type="reaction ID" value="UER00155"/>
</dbReference>
<dbReference type="Pfam" id="PF01288">
    <property type="entry name" value="HPPK"/>
    <property type="match status" value="1"/>
</dbReference>
<protein>
    <recommendedName>
        <fullName evidence="23">Folic acid synthesis protein FOL1</fullName>
        <ecNumber evidence="10">2.5.1.15</ecNumber>
        <ecNumber evidence="12">2.7.6.3</ecNumber>
        <ecNumber evidence="11">4.1.2.25</ecNumber>
    </recommendedName>
    <alternativeName>
        <fullName evidence="24">Folic acid synthesis protein fol1</fullName>
    </alternativeName>
</protein>
<dbReference type="FunFam" id="3.20.20.20:FF:000006">
    <property type="entry name" value="Dihydropteroate synthase"/>
    <property type="match status" value="1"/>
</dbReference>
<proteinExistence type="inferred from homology"/>
<dbReference type="GO" id="GO:0004156">
    <property type="term" value="F:dihydropteroate synthase activity"/>
    <property type="evidence" value="ECO:0007669"/>
    <property type="project" value="UniProtKB-EC"/>
</dbReference>
<comment type="similarity">
    <text evidence="9">In the C-terminal section; belongs to the DHPS family.</text>
</comment>
<dbReference type="GO" id="GO:0046654">
    <property type="term" value="P:tetrahydrofolate biosynthetic process"/>
    <property type="evidence" value="ECO:0007669"/>
    <property type="project" value="UniProtKB-UniPathway"/>
</dbReference>
<comment type="similarity">
    <text evidence="8">In the N-terminal section; belongs to the DHNA family.</text>
</comment>
<dbReference type="NCBIfam" id="TIGR01496">
    <property type="entry name" value="DHPS"/>
    <property type="match status" value="1"/>
</dbReference>
<name>A0A1Y2HS59_9FUNG</name>
<evidence type="ECO:0000256" key="3">
    <source>
        <dbReference type="ARBA" id="ARBA00001353"/>
    </source>
</evidence>
<dbReference type="PROSITE" id="PS00793">
    <property type="entry name" value="DHPS_2"/>
    <property type="match status" value="1"/>
</dbReference>
<dbReference type="InterPro" id="IPR011005">
    <property type="entry name" value="Dihydropteroate_synth-like_sf"/>
</dbReference>
<evidence type="ECO:0000256" key="4">
    <source>
        <dbReference type="ARBA" id="ARBA00001946"/>
    </source>
</evidence>
<dbReference type="GO" id="GO:0005740">
    <property type="term" value="C:mitochondrial envelope"/>
    <property type="evidence" value="ECO:0007669"/>
    <property type="project" value="TreeGrafter"/>
</dbReference>
<evidence type="ECO:0000256" key="12">
    <source>
        <dbReference type="ARBA" id="ARBA00013253"/>
    </source>
</evidence>
<dbReference type="EC" id="2.7.6.3" evidence="12"/>
<comment type="catalytic activity">
    <reaction evidence="3">
        <text>7,8-dihydroneopterin = 6-hydroxymethyl-7,8-dihydropterin + glycolaldehyde</text>
        <dbReference type="Rhea" id="RHEA:10540"/>
        <dbReference type="ChEBI" id="CHEBI:17001"/>
        <dbReference type="ChEBI" id="CHEBI:17071"/>
        <dbReference type="ChEBI" id="CHEBI:44841"/>
        <dbReference type="EC" id="4.1.2.25"/>
    </reaction>
</comment>
<evidence type="ECO:0000256" key="9">
    <source>
        <dbReference type="ARBA" id="ARBA00009951"/>
    </source>
</evidence>
<evidence type="ECO:0000313" key="26">
    <source>
        <dbReference type="EMBL" id="ORZ36631.1"/>
    </source>
</evidence>
<evidence type="ECO:0000256" key="10">
    <source>
        <dbReference type="ARBA" id="ARBA00012458"/>
    </source>
</evidence>
<dbReference type="InterPro" id="IPR043133">
    <property type="entry name" value="GTP-CH-I_C/QueF"/>
</dbReference>
<evidence type="ECO:0000256" key="20">
    <source>
        <dbReference type="ARBA" id="ARBA00023268"/>
    </source>
</evidence>
<dbReference type="GO" id="GO:0004150">
    <property type="term" value="F:dihydroneopterin aldolase activity"/>
    <property type="evidence" value="ECO:0007669"/>
    <property type="project" value="UniProtKB-EC"/>
</dbReference>
<comment type="pathway">
    <text evidence="5">Cofactor biosynthesis; tetrahydrofolate biosynthesis; 7,8-dihydrofolate from 2-amino-4-hydroxy-6-hydroxymethyl-7,8-dihydropteridine diphosphate and 4-aminobenzoate: step 1/2.</text>
</comment>
<keyword evidence="27" id="KW-1185">Reference proteome</keyword>
<evidence type="ECO:0000256" key="8">
    <source>
        <dbReference type="ARBA" id="ARBA00009640"/>
    </source>
</evidence>
<comment type="catalytic activity">
    <reaction evidence="1">
        <text>(7,8-dihydropterin-6-yl)methyl diphosphate + 4-aminobenzoate = 7,8-dihydropteroate + diphosphate</text>
        <dbReference type="Rhea" id="RHEA:19949"/>
        <dbReference type="ChEBI" id="CHEBI:17836"/>
        <dbReference type="ChEBI" id="CHEBI:17839"/>
        <dbReference type="ChEBI" id="CHEBI:33019"/>
        <dbReference type="ChEBI" id="CHEBI:72950"/>
        <dbReference type="EC" id="2.5.1.15"/>
    </reaction>
</comment>
<evidence type="ECO:0000256" key="7">
    <source>
        <dbReference type="ARBA" id="ARBA00005051"/>
    </source>
</evidence>
<accession>A0A1Y2HS59</accession>
<dbReference type="InterPro" id="IPR000550">
    <property type="entry name" value="Hppk"/>
</dbReference>
<evidence type="ECO:0000313" key="27">
    <source>
        <dbReference type="Proteomes" id="UP000193411"/>
    </source>
</evidence>
<evidence type="ECO:0000256" key="23">
    <source>
        <dbReference type="ARBA" id="ARBA00067568"/>
    </source>
</evidence>
<dbReference type="PROSITE" id="PS00794">
    <property type="entry name" value="HPPK"/>
    <property type="match status" value="1"/>
</dbReference>